<comment type="subcellular location">
    <subcellularLocation>
        <location evidence="1">Nucleus</location>
    </subcellularLocation>
</comment>
<name>A0A1E4TGM3_9ASCO</name>
<sequence length="122" mass="14016">MNAPDRYELFLLPDGVPKLKISPDNRIPNAITVLIEKEEHTLGNLLTTQLVLDPRVIFAGYKVAHPLFAQVELRIQTEDGYDPRDALKNACLTVIRQLEQLRVQFVREAELKKLTDDFDEDM</sequence>
<dbReference type="InterPro" id="IPR037685">
    <property type="entry name" value="RBP11"/>
</dbReference>
<dbReference type="GO" id="GO:0006368">
    <property type="term" value="P:transcription elongation by RNA polymerase II"/>
    <property type="evidence" value="ECO:0007669"/>
    <property type="project" value="EnsemblFungi"/>
</dbReference>
<dbReference type="Proteomes" id="UP000095023">
    <property type="component" value="Unassembled WGS sequence"/>
</dbReference>
<dbReference type="GO" id="GO:0003899">
    <property type="term" value="F:DNA-directed RNA polymerase activity"/>
    <property type="evidence" value="ECO:0007669"/>
    <property type="project" value="EnsemblFungi"/>
</dbReference>
<dbReference type="InterPro" id="IPR022905">
    <property type="entry name" value="Rpo11-like"/>
</dbReference>
<dbReference type="PANTHER" id="PTHR13946:SF16">
    <property type="entry name" value="DNA-DIRECTED RNA POLYMERASE II SUBUNIT RPB11"/>
    <property type="match status" value="1"/>
</dbReference>
<protein>
    <recommendedName>
        <fullName evidence="6">DNA-directed RNA polymerase RBP11-like dimerisation domain-containing protein</fullName>
    </recommendedName>
</protein>
<dbReference type="GO" id="GO:0003968">
    <property type="term" value="F:RNA-directed RNA polymerase activity"/>
    <property type="evidence" value="ECO:0007669"/>
    <property type="project" value="EnsemblFungi"/>
</dbReference>
<dbReference type="EMBL" id="KV453842">
    <property type="protein sequence ID" value="ODV90922.1"/>
    <property type="molecule type" value="Genomic_DNA"/>
</dbReference>
<proteinExistence type="inferred from homology"/>
<comment type="similarity">
    <text evidence="5">Belongs to the archaeal Rpo11/eukaryotic RPB11/RPC19 RNA polymerase subunit family.</text>
</comment>
<dbReference type="Gene3D" id="3.30.1360.10">
    <property type="entry name" value="RNA polymerase, RBP11-like subunit"/>
    <property type="match status" value="1"/>
</dbReference>
<dbReference type="OrthoDB" id="10248581at2759"/>
<evidence type="ECO:0000313" key="8">
    <source>
        <dbReference type="Proteomes" id="UP000095023"/>
    </source>
</evidence>
<dbReference type="GO" id="GO:0003677">
    <property type="term" value="F:DNA binding"/>
    <property type="evidence" value="ECO:0007669"/>
    <property type="project" value="EnsemblFungi"/>
</dbReference>
<evidence type="ECO:0000256" key="5">
    <source>
        <dbReference type="ARBA" id="ARBA00025751"/>
    </source>
</evidence>
<evidence type="ECO:0000256" key="2">
    <source>
        <dbReference type="ARBA" id="ARBA00022478"/>
    </source>
</evidence>
<dbReference type="InterPro" id="IPR036603">
    <property type="entry name" value="RBP11-like"/>
</dbReference>
<dbReference type="GO" id="GO:0005665">
    <property type="term" value="C:RNA polymerase II, core complex"/>
    <property type="evidence" value="ECO:0007669"/>
    <property type="project" value="EnsemblFungi"/>
</dbReference>
<evidence type="ECO:0000256" key="3">
    <source>
        <dbReference type="ARBA" id="ARBA00023163"/>
    </source>
</evidence>
<dbReference type="GO" id="GO:0006367">
    <property type="term" value="P:transcription initiation at RNA polymerase II promoter"/>
    <property type="evidence" value="ECO:0007669"/>
    <property type="project" value="EnsemblFungi"/>
</dbReference>
<dbReference type="Pfam" id="PF13656">
    <property type="entry name" value="RNA_pol_L_2"/>
    <property type="match status" value="1"/>
</dbReference>
<reference evidence="8" key="1">
    <citation type="submission" date="2016-02" db="EMBL/GenBank/DDBJ databases">
        <title>Comparative genomics of biotechnologically important yeasts.</title>
        <authorList>
            <consortium name="DOE Joint Genome Institute"/>
            <person name="Riley R."/>
            <person name="Haridas S."/>
            <person name="Wolfe K.H."/>
            <person name="Lopes M.R."/>
            <person name="Hittinger C.T."/>
            <person name="Goker M."/>
            <person name="Salamov A."/>
            <person name="Wisecaver J."/>
            <person name="Long T.M."/>
            <person name="Aerts A.L."/>
            <person name="Barry K."/>
            <person name="Choi C."/>
            <person name="Clum A."/>
            <person name="Coughlan A.Y."/>
            <person name="Deshpande S."/>
            <person name="Douglass A.P."/>
            <person name="Hanson S.J."/>
            <person name="Klenk H.-P."/>
            <person name="Labutti K."/>
            <person name="Lapidus A."/>
            <person name="Lindquist E."/>
            <person name="Lipzen A."/>
            <person name="Meier-Kolthoff J.P."/>
            <person name="Ohm R.A."/>
            <person name="Otillar R.P."/>
            <person name="Pangilinan J."/>
            <person name="Peng Y."/>
            <person name="Rokas A."/>
            <person name="Rosa C.A."/>
            <person name="Scheuner C."/>
            <person name="Sibirny A.A."/>
            <person name="Slot J.C."/>
            <person name="Stielow J.B."/>
            <person name="Sun H."/>
            <person name="Kurtzman C.P."/>
            <person name="Blackwell M."/>
            <person name="Jeffries T.W."/>
            <person name="Grigoriev I.V."/>
        </authorList>
    </citation>
    <scope>NUCLEOTIDE SEQUENCE [LARGE SCALE GENOMIC DNA]</scope>
    <source>
        <strain evidence="8">NRRL Y-17796</strain>
    </source>
</reference>
<dbReference type="SUPFAM" id="SSF55257">
    <property type="entry name" value="RBP11-like subunits of RNA polymerase"/>
    <property type="match status" value="1"/>
</dbReference>
<dbReference type="PROSITE" id="PS01154">
    <property type="entry name" value="RNA_POL_L_13KD"/>
    <property type="match status" value="1"/>
</dbReference>
<gene>
    <name evidence="7" type="ORF">CANCADRAFT_2640</name>
</gene>
<dbReference type="InterPro" id="IPR009025">
    <property type="entry name" value="RBP11-like_dimer"/>
</dbReference>
<keyword evidence="2" id="KW-0240">DNA-directed RNA polymerase</keyword>
<dbReference type="GO" id="GO:0006369">
    <property type="term" value="P:termination of RNA polymerase II transcription"/>
    <property type="evidence" value="ECO:0007669"/>
    <property type="project" value="EnsemblFungi"/>
</dbReference>
<organism evidence="7 8">
    <name type="scientific">Tortispora caseinolytica NRRL Y-17796</name>
    <dbReference type="NCBI Taxonomy" id="767744"/>
    <lineage>
        <taxon>Eukaryota</taxon>
        <taxon>Fungi</taxon>
        <taxon>Dikarya</taxon>
        <taxon>Ascomycota</taxon>
        <taxon>Saccharomycotina</taxon>
        <taxon>Trigonopsidomycetes</taxon>
        <taxon>Trigonopsidales</taxon>
        <taxon>Trigonopsidaceae</taxon>
        <taxon>Tortispora</taxon>
    </lineage>
</organism>
<dbReference type="AlphaFoldDB" id="A0A1E4TGM3"/>
<dbReference type="PANTHER" id="PTHR13946">
    <property type="entry name" value="DNA-DIRECTED RNA POLYMERASE I,II,III"/>
    <property type="match status" value="1"/>
</dbReference>
<keyword evidence="4" id="KW-0539">Nucleus</keyword>
<keyword evidence="8" id="KW-1185">Reference proteome</keyword>
<feature type="domain" description="DNA-directed RNA polymerase RBP11-like dimerisation" evidence="6">
    <location>
        <begin position="31"/>
        <end position="102"/>
    </location>
</feature>
<dbReference type="HAMAP" id="MF_00261">
    <property type="entry name" value="RNApol_arch_Rpo11"/>
    <property type="match status" value="1"/>
</dbReference>
<keyword evidence="3" id="KW-0804">Transcription</keyword>
<evidence type="ECO:0000256" key="1">
    <source>
        <dbReference type="ARBA" id="ARBA00004123"/>
    </source>
</evidence>
<evidence type="ECO:0000256" key="4">
    <source>
        <dbReference type="ARBA" id="ARBA00023242"/>
    </source>
</evidence>
<evidence type="ECO:0000313" key="7">
    <source>
        <dbReference type="EMBL" id="ODV90922.1"/>
    </source>
</evidence>
<evidence type="ECO:0000259" key="6">
    <source>
        <dbReference type="Pfam" id="PF13656"/>
    </source>
</evidence>
<dbReference type="InterPro" id="IPR008193">
    <property type="entry name" value="RNA_pol_Rpb11_13-16kDa_CS"/>
</dbReference>
<dbReference type="GO" id="GO:0046983">
    <property type="term" value="F:protein dimerization activity"/>
    <property type="evidence" value="ECO:0007669"/>
    <property type="project" value="InterPro"/>
</dbReference>
<dbReference type="CDD" id="cd06926">
    <property type="entry name" value="RNAP_II_RPB11"/>
    <property type="match status" value="1"/>
</dbReference>
<accession>A0A1E4TGM3</accession>